<evidence type="ECO:0000313" key="1">
    <source>
        <dbReference type="EMBL" id="MBK1871214.1"/>
    </source>
</evidence>
<proteinExistence type="predicted"/>
<accession>A0ACC5RET3</accession>
<dbReference type="Proteomes" id="UP000616151">
    <property type="component" value="Unassembled WGS sequence"/>
</dbReference>
<gene>
    <name evidence="1" type="ORF">JHL16_32915</name>
</gene>
<sequence length="67" mass="7819">MSSIKRAGAVAPTLRKWVVFRQYQDDPRQHVDYIESLDELAALVDAGPDSERIFHIRIELNQLRQRV</sequence>
<evidence type="ECO:0000313" key="2">
    <source>
        <dbReference type="Proteomes" id="UP000616151"/>
    </source>
</evidence>
<comment type="caution">
    <text evidence="1">The sequence shown here is derived from an EMBL/GenBank/DDBJ whole genome shotgun (WGS) entry which is preliminary data.</text>
</comment>
<name>A0ACC5RET3_9HYPH</name>
<reference evidence="1" key="1">
    <citation type="submission" date="2021-01" db="EMBL/GenBank/DDBJ databases">
        <authorList>
            <person name="Sun Q."/>
        </authorList>
    </citation>
    <scope>NUCLEOTIDE SEQUENCE</scope>
    <source>
        <strain evidence="1">YIM B02566</strain>
    </source>
</reference>
<organism evidence="1 2">
    <name type="scientific">Taklimakanibacter albus</name>
    <dbReference type="NCBI Taxonomy" id="2800327"/>
    <lineage>
        <taxon>Bacteria</taxon>
        <taxon>Pseudomonadati</taxon>
        <taxon>Pseudomonadota</taxon>
        <taxon>Alphaproteobacteria</taxon>
        <taxon>Hyphomicrobiales</taxon>
        <taxon>Aestuariivirgaceae</taxon>
        <taxon>Taklimakanibacter</taxon>
    </lineage>
</organism>
<keyword evidence="2" id="KW-1185">Reference proteome</keyword>
<protein>
    <submittedName>
        <fullName evidence="1">Uncharacterized protein</fullName>
    </submittedName>
</protein>
<dbReference type="EMBL" id="JAENHL010000008">
    <property type="protein sequence ID" value="MBK1871214.1"/>
    <property type="molecule type" value="Genomic_DNA"/>
</dbReference>